<keyword evidence="3" id="KW-0997">Cell inner membrane</keyword>
<protein>
    <recommendedName>
        <fullName evidence="7">UPF0761 membrane protein ACFOHL_12200</fullName>
    </recommendedName>
</protein>
<sequence>MNKADAVAYYRARKPLVWDILKTFFVYVKRERITVSAGHLAYVSLLSLVPVIMVFFMIMSAFPAFASIREQFENFIFTNFVPTAGDVVQEYMGDFVANASGMSAVSIFSLLIVALILISHIDKTFNHLWKTEVQRPLIYTFAIYWMIITLGPLLIGLSIAVSSYLATIAAFADDYTPGFGTLFLKAVPSMAAIGAFLILYMVVPNRPIRAKYAFAGAILAAVLFELSKKAFAFYVASFPSHQVIYGALATVPILFMWVYLSWIVVLIGAVFTYAITTTCEGGSESNSLQSE</sequence>
<keyword evidence="2 7" id="KW-1003">Cell membrane</keyword>
<feature type="transmembrane region" description="Helical" evidence="7">
    <location>
        <begin position="212"/>
        <end position="234"/>
    </location>
</feature>
<keyword evidence="4 7" id="KW-0812">Transmembrane</keyword>
<dbReference type="RefSeq" id="WP_376920553.1">
    <property type="nucleotide sequence ID" value="NZ_JBHRSW010000021.1"/>
</dbReference>
<dbReference type="PANTHER" id="PTHR30213:SF0">
    <property type="entry name" value="UPF0761 MEMBRANE PROTEIN YIHY"/>
    <property type="match status" value="1"/>
</dbReference>
<dbReference type="InterPro" id="IPR017039">
    <property type="entry name" value="Virul_fac_BrkB"/>
</dbReference>
<feature type="transmembrane region" description="Helical" evidence="7">
    <location>
        <begin position="178"/>
        <end position="200"/>
    </location>
</feature>
<evidence type="ECO:0000256" key="2">
    <source>
        <dbReference type="ARBA" id="ARBA00022475"/>
    </source>
</evidence>
<name>A0ABV7FRT6_9ALTE</name>
<keyword evidence="9" id="KW-1185">Reference proteome</keyword>
<dbReference type="Proteomes" id="UP001595478">
    <property type="component" value="Unassembled WGS sequence"/>
</dbReference>
<keyword evidence="5 7" id="KW-1133">Transmembrane helix</keyword>
<evidence type="ECO:0000313" key="9">
    <source>
        <dbReference type="Proteomes" id="UP001595478"/>
    </source>
</evidence>
<evidence type="ECO:0000313" key="8">
    <source>
        <dbReference type="EMBL" id="MFC3122383.1"/>
    </source>
</evidence>
<gene>
    <name evidence="8" type="ORF">ACFOHL_12200</name>
</gene>
<comment type="subcellular location">
    <subcellularLocation>
        <location evidence="1 7">Cell membrane</location>
        <topology evidence="1 7">Multi-pass membrane protein</topology>
    </subcellularLocation>
</comment>
<evidence type="ECO:0000256" key="3">
    <source>
        <dbReference type="ARBA" id="ARBA00022519"/>
    </source>
</evidence>
<keyword evidence="6 7" id="KW-0472">Membrane</keyword>
<evidence type="ECO:0000256" key="7">
    <source>
        <dbReference type="HAMAP-Rule" id="MF_00672"/>
    </source>
</evidence>
<feature type="transmembrane region" description="Helical" evidence="7">
    <location>
        <begin position="40"/>
        <end position="65"/>
    </location>
</feature>
<dbReference type="InterPro" id="IPR023679">
    <property type="entry name" value="UPF0761_bac"/>
</dbReference>
<reference evidence="9" key="1">
    <citation type="journal article" date="2019" name="Int. J. Syst. Evol. Microbiol.">
        <title>The Global Catalogue of Microorganisms (GCM) 10K type strain sequencing project: providing services to taxonomists for standard genome sequencing and annotation.</title>
        <authorList>
            <consortium name="The Broad Institute Genomics Platform"/>
            <consortium name="The Broad Institute Genome Sequencing Center for Infectious Disease"/>
            <person name="Wu L."/>
            <person name="Ma J."/>
        </authorList>
    </citation>
    <scope>NUCLEOTIDE SEQUENCE [LARGE SCALE GENOMIC DNA]</scope>
    <source>
        <strain evidence="9">KCTC 52473</strain>
    </source>
</reference>
<dbReference type="Pfam" id="PF03631">
    <property type="entry name" value="Virul_fac_BrkB"/>
    <property type="match status" value="1"/>
</dbReference>
<comment type="similarity">
    <text evidence="7">Belongs to the UPF0761 family.</text>
</comment>
<evidence type="ECO:0000256" key="6">
    <source>
        <dbReference type="ARBA" id="ARBA00023136"/>
    </source>
</evidence>
<dbReference type="NCBIfam" id="TIGR00765">
    <property type="entry name" value="yihY_not_rbn"/>
    <property type="match status" value="1"/>
</dbReference>
<proteinExistence type="inferred from homology"/>
<feature type="transmembrane region" description="Helical" evidence="7">
    <location>
        <begin position="95"/>
        <end position="118"/>
    </location>
</feature>
<feature type="transmembrane region" description="Helical" evidence="7">
    <location>
        <begin position="139"/>
        <end position="172"/>
    </location>
</feature>
<dbReference type="HAMAP" id="MF_00672">
    <property type="entry name" value="UPF0761"/>
    <property type="match status" value="1"/>
</dbReference>
<feature type="transmembrane region" description="Helical" evidence="7">
    <location>
        <begin position="254"/>
        <end position="275"/>
    </location>
</feature>
<comment type="caution">
    <text evidence="8">The sequence shown here is derived from an EMBL/GenBank/DDBJ whole genome shotgun (WGS) entry which is preliminary data.</text>
</comment>
<evidence type="ECO:0000256" key="5">
    <source>
        <dbReference type="ARBA" id="ARBA00022989"/>
    </source>
</evidence>
<dbReference type="PIRSF" id="PIRSF035875">
    <property type="entry name" value="RNase_BN"/>
    <property type="match status" value="1"/>
</dbReference>
<accession>A0ABV7FRT6</accession>
<dbReference type="EMBL" id="JBHRSW010000021">
    <property type="protein sequence ID" value="MFC3122383.1"/>
    <property type="molecule type" value="Genomic_DNA"/>
</dbReference>
<dbReference type="NCBIfam" id="NF002457">
    <property type="entry name" value="PRK01637.1"/>
    <property type="match status" value="1"/>
</dbReference>
<organism evidence="8 9">
    <name type="scientific">Agaribacter flavus</name>
    <dbReference type="NCBI Taxonomy" id="1902781"/>
    <lineage>
        <taxon>Bacteria</taxon>
        <taxon>Pseudomonadati</taxon>
        <taxon>Pseudomonadota</taxon>
        <taxon>Gammaproteobacteria</taxon>
        <taxon>Alteromonadales</taxon>
        <taxon>Alteromonadaceae</taxon>
        <taxon>Agaribacter</taxon>
    </lineage>
</organism>
<evidence type="ECO:0000256" key="4">
    <source>
        <dbReference type="ARBA" id="ARBA00022692"/>
    </source>
</evidence>
<dbReference type="PANTHER" id="PTHR30213">
    <property type="entry name" value="INNER MEMBRANE PROTEIN YHJD"/>
    <property type="match status" value="1"/>
</dbReference>
<evidence type="ECO:0000256" key="1">
    <source>
        <dbReference type="ARBA" id="ARBA00004651"/>
    </source>
</evidence>